<dbReference type="InterPro" id="IPR025659">
    <property type="entry name" value="Tubby-like_C"/>
</dbReference>
<dbReference type="SUPFAM" id="SSF54518">
    <property type="entry name" value="Tubby C-terminal domain-like"/>
    <property type="match status" value="1"/>
</dbReference>
<name>A0ABD5PFL0_9EURY</name>
<evidence type="ECO:0000313" key="2">
    <source>
        <dbReference type="Proteomes" id="UP001595921"/>
    </source>
</evidence>
<evidence type="ECO:0000313" key="1">
    <source>
        <dbReference type="EMBL" id="MFC4359649.1"/>
    </source>
</evidence>
<dbReference type="Proteomes" id="UP001595921">
    <property type="component" value="Unassembled WGS sequence"/>
</dbReference>
<protein>
    <submittedName>
        <fullName evidence="1">Uncharacterized protein</fullName>
    </submittedName>
</protein>
<dbReference type="InterPro" id="IPR007612">
    <property type="entry name" value="LOR"/>
</dbReference>
<proteinExistence type="predicted"/>
<keyword evidence="2" id="KW-1185">Reference proteome</keyword>
<dbReference type="AlphaFoldDB" id="A0ABD5PFL0"/>
<reference evidence="1 2" key="1">
    <citation type="journal article" date="2019" name="Int. J. Syst. Evol. Microbiol.">
        <title>The Global Catalogue of Microorganisms (GCM) 10K type strain sequencing project: providing services to taxonomists for standard genome sequencing and annotation.</title>
        <authorList>
            <consortium name="The Broad Institute Genomics Platform"/>
            <consortium name="The Broad Institute Genome Sequencing Center for Infectious Disease"/>
            <person name="Wu L."/>
            <person name="Ma J."/>
        </authorList>
    </citation>
    <scope>NUCLEOTIDE SEQUENCE [LARGE SCALE GENOMIC DNA]</scope>
    <source>
        <strain evidence="1 2">CGMCC 1.12553</strain>
    </source>
</reference>
<sequence>MFDARRYEVRQKLGIRTRYNVYEEGKDDPILQSKQKSFRLKEDFRFTDADTGEEAFRVTTGKILDINAAYDIEDSRTGEPVGAVKRSLMSFFKHEYQLLDPDGNVVATMTEDNHLMALLRRKVTTLVPFNYDIVSPNGEKLGDVSEQFSVRDKYTIDLYGDDIDPRLAVIGTVVVDAIEGN</sequence>
<comment type="caution">
    <text evidence="1">The sequence shown here is derived from an EMBL/GenBank/DDBJ whole genome shotgun (WGS) entry which is preliminary data.</text>
</comment>
<accession>A0ABD5PFL0</accession>
<gene>
    <name evidence="1" type="ORF">ACFO0N_17025</name>
</gene>
<dbReference type="EMBL" id="JBHSDS010000008">
    <property type="protein sequence ID" value="MFC4359649.1"/>
    <property type="molecule type" value="Genomic_DNA"/>
</dbReference>
<dbReference type="RefSeq" id="WP_267621547.1">
    <property type="nucleotide sequence ID" value="NZ_JAODIW010000006.1"/>
</dbReference>
<organism evidence="1 2">
    <name type="scientific">Halobium salinum</name>
    <dbReference type="NCBI Taxonomy" id="1364940"/>
    <lineage>
        <taxon>Archaea</taxon>
        <taxon>Methanobacteriati</taxon>
        <taxon>Methanobacteriota</taxon>
        <taxon>Stenosarchaea group</taxon>
        <taxon>Halobacteria</taxon>
        <taxon>Halobacteriales</taxon>
        <taxon>Haloferacaceae</taxon>
        <taxon>Halobium</taxon>
    </lineage>
</organism>
<dbReference type="Pfam" id="PF04525">
    <property type="entry name" value="LOR"/>
    <property type="match status" value="1"/>
</dbReference>